<gene>
    <name evidence="1" type="ORF">DHETER_LOCUS9665</name>
</gene>
<dbReference type="EMBL" id="CAJVPU010017369">
    <property type="protein sequence ID" value="CAG8659075.1"/>
    <property type="molecule type" value="Genomic_DNA"/>
</dbReference>
<accession>A0ACA9NJA0</accession>
<proteinExistence type="predicted"/>
<organism evidence="1 2">
    <name type="scientific">Dentiscutata heterogama</name>
    <dbReference type="NCBI Taxonomy" id="1316150"/>
    <lineage>
        <taxon>Eukaryota</taxon>
        <taxon>Fungi</taxon>
        <taxon>Fungi incertae sedis</taxon>
        <taxon>Mucoromycota</taxon>
        <taxon>Glomeromycotina</taxon>
        <taxon>Glomeromycetes</taxon>
        <taxon>Diversisporales</taxon>
        <taxon>Gigasporaceae</taxon>
        <taxon>Dentiscutata</taxon>
    </lineage>
</organism>
<comment type="caution">
    <text evidence="1">The sequence shown here is derived from an EMBL/GenBank/DDBJ whole genome shotgun (WGS) entry which is preliminary data.</text>
</comment>
<feature type="non-terminal residue" evidence="1">
    <location>
        <position position="84"/>
    </location>
</feature>
<evidence type="ECO:0000313" key="2">
    <source>
        <dbReference type="Proteomes" id="UP000789702"/>
    </source>
</evidence>
<evidence type="ECO:0000313" key="1">
    <source>
        <dbReference type="EMBL" id="CAG8659075.1"/>
    </source>
</evidence>
<reference evidence="1" key="1">
    <citation type="submission" date="2021-06" db="EMBL/GenBank/DDBJ databases">
        <authorList>
            <person name="Kallberg Y."/>
            <person name="Tangrot J."/>
            <person name="Rosling A."/>
        </authorList>
    </citation>
    <scope>NUCLEOTIDE SEQUENCE</scope>
    <source>
        <strain evidence="1">IL203A</strain>
    </source>
</reference>
<protein>
    <submittedName>
        <fullName evidence="1">6238_t:CDS:1</fullName>
    </submittedName>
</protein>
<dbReference type="Proteomes" id="UP000789702">
    <property type="component" value="Unassembled WGS sequence"/>
</dbReference>
<feature type="non-terminal residue" evidence="1">
    <location>
        <position position="1"/>
    </location>
</feature>
<name>A0ACA9NJA0_9GLOM</name>
<sequence>GSLASQLQERSRTSTKFHRVWLRSIPLRSNSKTFLRLCVTVRIGSTKIDVQDMLNEGHGRRILELKDTSNGFKYQTFIFVLNQR</sequence>
<keyword evidence="2" id="KW-1185">Reference proteome</keyword>